<organism evidence="2 3">
    <name type="scientific">Rhodococcus daqingensis</name>
    <dbReference type="NCBI Taxonomy" id="2479363"/>
    <lineage>
        <taxon>Bacteria</taxon>
        <taxon>Bacillati</taxon>
        <taxon>Actinomycetota</taxon>
        <taxon>Actinomycetes</taxon>
        <taxon>Mycobacteriales</taxon>
        <taxon>Nocardiaceae</taxon>
        <taxon>Rhodococcus</taxon>
    </lineage>
</organism>
<protein>
    <submittedName>
        <fullName evidence="2">Dabb family protein</fullName>
    </submittedName>
</protein>
<feature type="domain" description="Stress-response A/B barrel" evidence="1">
    <location>
        <begin position="2"/>
        <end position="94"/>
    </location>
</feature>
<sequence length="133" mass="14994">MLVHVLRFRFRDETTEEQRAEVLATMRRTAAVESVRFATIGQNLGDPSEGFTHAYCVGIEDLDALERYMHDPVHLAGDPLIAPHFAKLAIGPDLSDDMDPDLGTKIMAMHQRKSDMYPEWAELMATIPEVRIA</sequence>
<accession>A0ABW2S240</accession>
<evidence type="ECO:0000313" key="3">
    <source>
        <dbReference type="Proteomes" id="UP001596484"/>
    </source>
</evidence>
<comment type="caution">
    <text evidence="2">The sequence shown here is derived from an EMBL/GenBank/DDBJ whole genome shotgun (WGS) entry which is preliminary data.</text>
</comment>
<proteinExistence type="predicted"/>
<dbReference type="EMBL" id="JBHTCS010000022">
    <property type="protein sequence ID" value="MFC7449824.1"/>
    <property type="molecule type" value="Genomic_DNA"/>
</dbReference>
<dbReference type="RefSeq" id="WP_378407191.1">
    <property type="nucleotide sequence ID" value="NZ_JBHTCS010000022.1"/>
</dbReference>
<evidence type="ECO:0000259" key="1">
    <source>
        <dbReference type="PROSITE" id="PS51502"/>
    </source>
</evidence>
<dbReference type="Proteomes" id="UP001596484">
    <property type="component" value="Unassembled WGS sequence"/>
</dbReference>
<dbReference type="InterPro" id="IPR013097">
    <property type="entry name" value="Dabb"/>
</dbReference>
<reference evidence="3" key="1">
    <citation type="journal article" date="2019" name="Int. J. Syst. Evol. Microbiol.">
        <title>The Global Catalogue of Microorganisms (GCM) 10K type strain sequencing project: providing services to taxonomists for standard genome sequencing and annotation.</title>
        <authorList>
            <consortium name="The Broad Institute Genomics Platform"/>
            <consortium name="The Broad Institute Genome Sequencing Center for Infectious Disease"/>
            <person name="Wu L."/>
            <person name="Ma J."/>
        </authorList>
    </citation>
    <scope>NUCLEOTIDE SEQUENCE [LARGE SCALE GENOMIC DNA]</scope>
    <source>
        <strain evidence="3">ICMP 19430</strain>
    </source>
</reference>
<dbReference type="InterPro" id="IPR011008">
    <property type="entry name" value="Dimeric_a/b-barrel"/>
</dbReference>
<dbReference type="SUPFAM" id="SSF54909">
    <property type="entry name" value="Dimeric alpha+beta barrel"/>
    <property type="match status" value="1"/>
</dbReference>
<dbReference type="SMART" id="SM00886">
    <property type="entry name" value="Dabb"/>
    <property type="match status" value="1"/>
</dbReference>
<gene>
    <name evidence="2" type="ORF">ACFQS9_18160</name>
</gene>
<dbReference type="Gene3D" id="3.30.70.100">
    <property type="match status" value="1"/>
</dbReference>
<dbReference type="Pfam" id="PF07876">
    <property type="entry name" value="Dabb"/>
    <property type="match status" value="1"/>
</dbReference>
<evidence type="ECO:0000313" key="2">
    <source>
        <dbReference type="EMBL" id="MFC7449824.1"/>
    </source>
</evidence>
<dbReference type="PROSITE" id="PS51502">
    <property type="entry name" value="S_R_A_B_BARREL"/>
    <property type="match status" value="1"/>
</dbReference>
<name>A0ABW2S240_9NOCA</name>
<keyword evidence="3" id="KW-1185">Reference proteome</keyword>